<dbReference type="Pfam" id="PF01569">
    <property type="entry name" value="PAP2"/>
    <property type="match status" value="1"/>
</dbReference>
<evidence type="ECO:0000259" key="2">
    <source>
        <dbReference type="SMART" id="SM00014"/>
    </source>
</evidence>
<comment type="caution">
    <text evidence="3">The sequence shown here is derived from an EMBL/GenBank/DDBJ whole genome shotgun (WGS) entry which is preliminary data.</text>
</comment>
<keyword evidence="1" id="KW-1133">Transmembrane helix</keyword>
<name>A0ABV6GN70_9BACI</name>
<feature type="transmembrane region" description="Helical" evidence="1">
    <location>
        <begin position="7"/>
        <end position="28"/>
    </location>
</feature>
<accession>A0ABV6GN70</accession>
<keyword evidence="1" id="KW-0812">Transmembrane</keyword>
<dbReference type="InterPro" id="IPR036938">
    <property type="entry name" value="PAP2/HPO_sf"/>
</dbReference>
<organism evidence="3 4">
    <name type="scientific">Metabacillus herbersteinensis</name>
    <dbReference type="NCBI Taxonomy" id="283816"/>
    <lineage>
        <taxon>Bacteria</taxon>
        <taxon>Bacillati</taxon>
        <taxon>Bacillota</taxon>
        <taxon>Bacilli</taxon>
        <taxon>Bacillales</taxon>
        <taxon>Bacillaceae</taxon>
        <taxon>Metabacillus</taxon>
    </lineage>
</organism>
<dbReference type="SUPFAM" id="SSF48317">
    <property type="entry name" value="Acid phosphatase/Vanadium-dependent haloperoxidase"/>
    <property type="match status" value="1"/>
</dbReference>
<feature type="domain" description="Phosphatidic acid phosphatase type 2/haloperoxidase" evidence="2">
    <location>
        <begin position="90"/>
        <end position="201"/>
    </location>
</feature>
<protein>
    <submittedName>
        <fullName evidence="3">Phosphatase PAP2 family protein</fullName>
    </submittedName>
</protein>
<feature type="transmembrane region" description="Helical" evidence="1">
    <location>
        <begin position="186"/>
        <end position="204"/>
    </location>
</feature>
<evidence type="ECO:0000256" key="1">
    <source>
        <dbReference type="SAM" id="Phobius"/>
    </source>
</evidence>
<feature type="transmembrane region" description="Helical" evidence="1">
    <location>
        <begin position="58"/>
        <end position="80"/>
    </location>
</feature>
<dbReference type="PANTHER" id="PTHR14969">
    <property type="entry name" value="SPHINGOSINE-1-PHOSPHATE PHOSPHOHYDROLASE"/>
    <property type="match status" value="1"/>
</dbReference>
<dbReference type="PANTHER" id="PTHR14969:SF13">
    <property type="entry name" value="AT30094P"/>
    <property type="match status" value="1"/>
</dbReference>
<sequence length="220" mass="25222">MNLKVHLMIAFIISLVSLMGFAVMAILVSKHTIVHFDSTIISFVQGFEGPILTEIMKFFTFIGGTKPIVVISLLILFILYKVLKHLSELILFIAVIAGANGLFVSLKLLFHRARPDLHRLIEASNYSFPSGHATNAFALYGILTFLLWRHIPSRLGRTILIILSVFMIFAIGMSRIYLGVHYPSDVIAGYFISAFWLTFLIWFYQRYKEKRYERKQASQR</sequence>
<feature type="transmembrane region" description="Helical" evidence="1">
    <location>
        <begin position="160"/>
        <end position="180"/>
    </location>
</feature>
<proteinExistence type="predicted"/>
<evidence type="ECO:0000313" key="4">
    <source>
        <dbReference type="Proteomes" id="UP001589854"/>
    </source>
</evidence>
<dbReference type="EMBL" id="JBHLVO010000060">
    <property type="protein sequence ID" value="MFC0274975.1"/>
    <property type="molecule type" value="Genomic_DNA"/>
</dbReference>
<dbReference type="Gene3D" id="1.20.144.10">
    <property type="entry name" value="Phosphatidic acid phosphatase type 2/haloperoxidase"/>
    <property type="match status" value="2"/>
</dbReference>
<dbReference type="InterPro" id="IPR000326">
    <property type="entry name" value="PAP2/HPO"/>
</dbReference>
<dbReference type="SMART" id="SM00014">
    <property type="entry name" value="acidPPc"/>
    <property type="match status" value="1"/>
</dbReference>
<dbReference type="Proteomes" id="UP001589854">
    <property type="component" value="Unassembled WGS sequence"/>
</dbReference>
<keyword evidence="1" id="KW-0472">Membrane</keyword>
<keyword evidence="4" id="KW-1185">Reference proteome</keyword>
<evidence type="ECO:0000313" key="3">
    <source>
        <dbReference type="EMBL" id="MFC0274975.1"/>
    </source>
</evidence>
<dbReference type="RefSeq" id="WP_378939742.1">
    <property type="nucleotide sequence ID" value="NZ_JBHLVO010000060.1"/>
</dbReference>
<dbReference type="CDD" id="cd03392">
    <property type="entry name" value="PAP2_like_2"/>
    <property type="match status" value="1"/>
</dbReference>
<feature type="transmembrane region" description="Helical" evidence="1">
    <location>
        <begin position="130"/>
        <end position="148"/>
    </location>
</feature>
<gene>
    <name evidence="3" type="ORF">ACFFIX_27120</name>
</gene>
<reference evidence="3 4" key="1">
    <citation type="submission" date="2024-09" db="EMBL/GenBank/DDBJ databases">
        <authorList>
            <person name="Sun Q."/>
            <person name="Mori K."/>
        </authorList>
    </citation>
    <scope>NUCLEOTIDE SEQUENCE [LARGE SCALE GENOMIC DNA]</scope>
    <source>
        <strain evidence="3 4">CCM 7228</strain>
    </source>
</reference>
<feature type="transmembrane region" description="Helical" evidence="1">
    <location>
        <begin position="89"/>
        <end position="110"/>
    </location>
</feature>